<dbReference type="Pfam" id="PF07702">
    <property type="entry name" value="UTRA"/>
    <property type="match status" value="1"/>
</dbReference>
<dbReference type="Gene3D" id="3.40.1410.10">
    <property type="entry name" value="Chorismate lyase-like"/>
    <property type="match status" value="1"/>
</dbReference>
<dbReference type="InterPro" id="IPR050679">
    <property type="entry name" value="Bact_HTH_transcr_reg"/>
</dbReference>
<dbReference type="PATRIC" id="fig|1205910.3.peg.5078"/>
<dbReference type="InterPro" id="IPR028978">
    <property type="entry name" value="Chorismate_lyase_/UTRA_dom_sf"/>
</dbReference>
<dbReference type="SMART" id="SM00345">
    <property type="entry name" value="HTH_GNTR"/>
    <property type="match status" value="1"/>
</dbReference>
<sequence length="269" mass="29988">MVPLGERMNVVSTSENGSAPVYREIAEEIRGRIRSGQYADGDRLPGENALMERYGIARATARQALSVLTNEGLAVAVRGSGIYVRLFRPLRRHGARRLSKENWGSGRAIWRTDSDTRGYEVEGLIVDEVVPEDHVLRALELPGASRVIRRSRRYLVDGRPVQSAVSHLPRALWEGDEDSESARRVRAHDSGPGGIYARLAEAGHAPARFTEEIRVRMPTPEEARDLTLFPGTPVLEMARTALTDDHRPVEFNEIVMDGSAYVLQYDFDA</sequence>
<reference evidence="5 6" key="1">
    <citation type="journal article" date="2012" name="J. Bacteriol.">
        <title>Whole-Genome Sequence of Nocardiopsis alba Strain ATCC BAA-2165, Associated with Honeybees.</title>
        <authorList>
            <person name="Qiao J."/>
            <person name="Chen L."/>
            <person name="Li Y."/>
            <person name="Wang J."/>
            <person name="Zhang W."/>
            <person name="Chen S."/>
        </authorList>
    </citation>
    <scope>NUCLEOTIDE SEQUENCE [LARGE SCALE GENOMIC DNA]</scope>
    <source>
        <strain evidence="6">ATCC BAA-2165 / BE74</strain>
    </source>
</reference>
<dbReference type="InterPro" id="IPR036388">
    <property type="entry name" value="WH-like_DNA-bd_sf"/>
</dbReference>
<dbReference type="InterPro" id="IPR000524">
    <property type="entry name" value="Tscrpt_reg_HTH_GntR"/>
</dbReference>
<dbReference type="SMART" id="SM00866">
    <property type="entry name" value="UTRA"/>
    <property type="match status" value="1"/>
</dbReference>
<reference evidence="6" key="2">
    <citation type="submission" date="2012-08" db="EMBL/GenBank/DDBJ databases">
        <title>Whole-genome sequence of Nocardiopsis alba strain ATCC BAA-2165 associated with honeybees.</title>
        <authorList>
            <person name="Qiao J."/>
            <person name="Chen L."/>
            <person name="Li Y."/>
            <person name="Wang J."/>
            <person name="Zhang W."/>
            <person name="Chen S."/>
        </authorList>
    </citation>
    <scope>NUCLEOTIDE SEQUENCE [LARGE SCALE GENOMIC DNA]</scope>
    <source>
        <strain evidence="6">ATCC BAA-2165 / BE74</strain>
    </source>
</reference>
<proteinExistence type="predicted"/>
<evidence type="ECO:0000313" key="5">
    <source>
        <dbReference type="EMBL" id="AFR10641.1"/>
    </source>
</evidence>
<dbReference type="InterPro" id="IPR011663">
    <property type="entry name" value="UTRA"/>
</dbReference>
<dbReference type="eggNOG" id="COG2188">
    <property type="taxonomic scope" value="Bacteria"/>
</dbReference>
<dbReference type="PANTHER" id="PTHR44846:SF17">
    <property type="entry name" value="GNTR-FAMILY TRANSCRIPTIONAL REGULATOR"/>
    <property type="match status" value="1"/>
</dbReference>
<dbReference type="CDD" id="cd07377">
    <property type="entry name" value="WHTH_GntR"/>
    <property type="match status" value="1"/>
</dbReference>
<dbReference type="STRING" id="1205910.B005_5366"/>
<evidence type="ECO:0000256" key="1">
    <source>
        <dbReference type="ARBA" id="ARBA00023015"/>
    </source>
</evidence>
<dbReference type="AlphaFoldDB" id="J7LD79"/>
<evidence type="ECO:0000313" key="6">
    <source>
        <dbReference type="Proteomes" id="UP000003779"/>
    </source>
</evidence>
<dbReference type="Pfam" id="PF00392">
    <property type="entry name" value="GntR"/>
    <property type="match status" value="1"/>
</dbReference>
<evidence type="ECO:0000256" key="2">
    <source>
        <dbReference type="ARBA" id="ARBA00023125"/>
    </source>
</evidence>
<dbReference type="SUPFAM" id="SSF46785">
    <property type="entry name" value="Winged helix' DNA-binding domain"/>
    <property type="match status" value="1"/>
</dbReference>
<dbReference type="PRINTS" id="PR00035">
    <property type="entry name" value="HTHGNTR"/>
</dbReference>
<feature type="domain" description="HTH gntR-type" evidence="4">
    <location>
        <begin position="19"/>
        <end position="87"/>
    </location>
</feature>
<keyword evidence="1" id="KW-0805">Transcription regulation</keyword>
<evidence type="ECO:0000259" key="4">
    <source>
        <dbReference type="PROSITE" id="PS50949"/>
    </source>
</evidence>
<dbReference type="GO" id="GO:0003677">
    <property type="term" value="F:DNA binding"/>
    <property type="evidence" value="ECO:0007669"/>
    <property type="project" value="UniProtKB-KW"/>
</dbReference>
<keyword evidence="3" id="KW-0804">Transcription</keyword>
<dbReference type="PROSITE" id="PS50949">
    <property type="entry name" value="HTH_GNTR"/>
    <property type="match status" value="1"/>
</dbReference>
<accession>J7LD79</accession>
<dbReference type="SUPFAM" id="SSF64288">
    <property type="entry name" value="Chorismate lyase-like"/>
    <property type="match status" value="1"/>
</dbReference>
<dbReference type="GO" id="GO:0003700">
    <property type="term" value="F:DNA-binding transcription factor activity"/>
    <property type="evidence" value="ECO:0007669"/>
    <property type="project" value="InterPro"/>
</dbReference>
<dbReference type="HOGENOM" id="CLU_063236_8_1_11"/>
<dbReference type="KEGG" id="nal:B005_5366"/>
<dbReference type="Gene3D" id="1.10.10.10">
    <property type="entry name" value="Winged helix-like DNA-binding domain superfamily/Winged helix DNA-binding domain"/>
    <property type="match status" value="1"/>
</dbReference>
<dbReference type="Proteomes" id="UP000003779">
    <property type="component" value="Chromosome"/>
</dbReference>
<dbReference type="EMBL" id="CP003788">
    <property type="protein sequence ID" value="AFR10641.1"/>
    <property type="molecule type" value="Genomic_DNA"/>
</dbReference>
<dbReference type="InterPro" id="IPR036390">
    <property type="entry name" value="WH_DNA-bd_sf"/>
</dbReference>
<gene>
    <name evidence="5" type="ordered locus">B005_5366</name>
</gene>
<keyword evidence="2" id="KW-0238">DNA-binding</keyword>
<organism evidence="5 6">
    <name type="scientific">Nocardiopsis alba (strain ATCC BAA-2165 / BE74)</name>
    <dbReference type="NCBI Taxonomy" id="1205910"/>
    <lineage>
        <taxon>Bacteria</taxon>
        <taxon>Bacillati</taxon>
        <taxon>Actinomycetota</taxon>
        <taxon>Actinomycetes</taxon>
        <taxon>Streptosporangiales</taxon>
        <taxon>Nocardiopsidaceae</taxon>
        <taxon>Nocardiopsis</taxon>
    </lineage>
</organism>
<protein>
    <submittedName>
        <fullName evidence="5">Bacterial regulatory s, gntR family protein</fullName>
    </submittedName>
</protein>
<dbReference type="PANTHER" id="PTHR44846">
    <property type="entry name" value="MANNOSYL-D-GLYCERATE TRANSPORT/METABOLISM SYSTEM REPRESSOR MNGR-RELATED"/>
    <property type="match status" value="1"/>
</dbReference>
<name>J7LD79_NOCAA</name>
<dbReference type="GO" id="GO:0045892">
    <property type="term" value="P:negative regulation of DNA-templated transcription"/>
    <property type="evidence" value="ECO:0007669"/>
    <property type="project" value="TreeGrafter"/>
</dbReference>
<evidence type="ECO:0000256" key="3">
    <source>
        <dbReference type="ARBA" id="ARBA00023163"/>
    </source>
</evidence>